<name>A0A8D2IZK4_VARKO</name>
<dbReference type="OMA" id="TENCHIF"/>
<evidence type="ECO:0000313" key="4">
    <source>
        <dbReference type="Ensembl" id="ENSVKKP00000005066.1"/>
    </source>
</evidence>
<dbReference type="InterPro" id="IPR007111">
    <property type="entry name" value="NACHT_NTPase"/>
</dbReference>
<dbReference type="Pfam" id="PF17776">
    <property type="entry name" value="NLRC4_HD2"/>
    <property type="match status" value="1"/>
</dbReference>
<dbReference type="Ensembl" id="ENSVKKT00000005205.1">
    <property type="protein sequence ID" value="ENSVKKP00000005066.1"/>
    <property type="gene ID" value="ENSVKKG00000003760.1"/>
</dbReference>
<dbReference type="InterPro" id="IPR027417">
    <property type="entry name" value="P-loop_NTPase"/>
</dbReference>
<reference evidence="4" key="1">
    <citation type="submission" date="2025-08" db="UniProtKB">
        <authorList>
            <consortium name="Ensembl"/>
        </authorList>
    </citation>
    <scope>IDENTIFICATION</scope>
</reference>
<evidence type="ECO:0000256" key="2">
    <source>
        <dbReference type="ARBA" id="ARBA00022737"/>
    </source>
</evidence>
<feature type="domain" description="NACHT" evidence="3">
    <location>
        <begin position="125"/>
        <end position="262"/>
    </location>
</feature>
<keyword evidence="2" id="KW-0677">Repeat</keyword>
<dbReference type="GO" id="GO:0045348">
    <property type="term" value="P:positive regulation of MHC class II biosynthetic process"/>
    <property type="evidence" value="ECO:0007669"/>
    <property type="project" value="TreeGrafter"/>
</dbReference>
<dbReference type="Pfam" id="PF05729">
    <property type="entry name" value="NACHT"/>
    <property type="match status" value="1"/>
</dbReference>
<dbReference type="InterPro" id="IPR041267">
    <property type="entry name" value="NLRP_HD2"/>
</dbReference>
<dbReference type="GO" id="GO:0045345">
    <property type="term" value="P:positive regulation of MHC class I biosynthetic process"/>
    <property type="evidence" value="ECO:0007669"/>
    <property type="project" value="TreeGrafter"/>
</dbReference>
<dbReference type="FunFam" id="3.40.50.300:FF:001028">
    <property type="entry name" value="Class II major histocompatibility complex transactivator"/>
    <property type="match status" value="1"/>
</dbReference>
<protein>
    <recommendedName>
        <fullName evidence="3">NACHT domain-containing protein</fullName>
    </recommendedName>
</protein>
<dbReference type="Gene3D" id="3.40.50.300">
    <property type="entry name" value="P-loop containing nucleotide triphosphate hydrolases"/>
    <property type="match status" value="1"/>
</dbReference>
<dbReference type="PANTHER" id="PTHR47189">
    <property type="entry name" value="MHC CLASS II TRANSACTIVATOR"/>
    <property type="match status" value="1"/>
</dbReference>
<keyword evidence="5" id="KW-1185">Reference proteome</keyword>
<organism evidence="4 5">
    <name type="scientific">Varanus komodoensis</name>
    <name type="common">Komodo dragon</name>
    <dbReference type="NCBI Taxonomy" id="61221"/>
    <lineage>
        <taxon>Eukaryota</taxon>
        <taxon>Metazoa</taxon>
        <taxon>Chordata</taxon>
        <taxon>Craniata</taxon>
        <taxon>Vertebrata</taxon>
        <taxon>Euteleostomi</taxon>
        <taxon>Lepidosauria</taxon>
        <taxon>Squamata</taxon>
        <taxon>Bifurcata</taxon>
        <taxon>Unidentata</taxon>
        <taxon>Episquamata</taxon>
        <taxon>Toxicofera</taxon>
        <taxon>Anguimorpha</taxon>
        <taxon>Paleoanguimorpha</taxon>
        <taxon>Varanoidea</taxon>
        <taxon>Varanidae</taxon>
        <taxon>Varanus</taxon>
    </lineage>
</organism>
<evidence type="ECO:0000259" key="3">
    <source>
        <dbReference type="PROSITE" id="PS50837"/>
    </source>
</evidence>
<accession>A0A8D2IZK4</accession>
<dbReference type="AlphaFoldDB" id="A0A8D2IZK4"/>
<dbReference type="SUPFAM" id="SSF52540">
    <property type="entry name" value="P-loop containing nucleoside triphosphate hydrolases"/>
    <property type="match status" value="1"/>
</dbReference>
<keyword evidence="1" id="KW-0433">Leucine-rich repeat</keyword>
<evidence type="ECO:0000256" key="1">
    <source>
        <dbReference type="ARBA" id="ARBA00022614"/>
    </source>
</evidence>
<reference evidence="4" key="2">
    <citation type="submission" date="2025-09" db="UniProtKB">
        <authorList>
            <consortium name="Ensembl"/>
        </authorList>
    </citation>
    <scope>IDENTIFICATION</scope>
</reference>
<sequence length="616" mass="69441">MNAVHTRALARAPWDQGWAHGLVPSLPPLFLADSAERYRQLVIASVRQRFGVDRLVDAAEVRGGPSAFSQAFVNLVIYQSKAFKIKGKMDKAKEDPRALHDPEEHGSTTMRSSDLFESVHTGTTRLIFLLGKPGMGKTRLVHKICQEWAEGVLPQFQFVFFFEFRQLNLIKRKLTLCELLFDFFLQPDNHPDAVFEHLLENAQNMLLIFDGLDEFVENIQHPTLGRAPIPDLPEPASISELFAGLCQGKVLPGCTVLVTTRPKILPEAFFKPDTLQAEIWGFDREKVKEYASNFFHQHSQKEQALACLTSNARLLSMCHVPALCNIICICLEYLLLQNAGSVQLPQTVTQFYLKMLHTFLCKHQGLGASGEVDVSQHHATLAGLCELGFKGLEEKKMLFYAAEVPGHVKDFACRNGLLLAFEVKTSNGQARTGYTFAHFSLQEFFAALFLLTSPTVDNRSLKQRFFLRSKWTLKKGAKTPFTENCHIFLSGLASQGCLRFLSALARQGEAWIQARQALFVQMLKRLARAQLTGPKIAELCHCVYETQSLDVAQHVAKQLNFKYHFRNFRLMPLDMMTLAFVINSNPDLVSLHFAGCPMELDYLEVLGSCENIKSLR</sequence>
<dbReference type="PROSITE" id="PS50837">
    <property type="entry name" value="NACHT"/>
    <property type="match status" value="1"/>
</dbReference>
<proteinExistence type="predicted"/>
<dbReference type="PANTHER" id="PTHR47189:SF1">
    <property type="entry name" value="MHC CLASS II TRANSACTIVATOR"/>
    <property type="match status" value="1"/>
</dbReference>
<dbReference type="Proteomes" id="UP000694545">
    <property type="component" value="Unplaced"/>
</dbReference>
<dbReference type="GO" id="GO:0045944">
    <property type="term" value="P:positive regulation of transcription by RNA polymerase II"/>
    <property type="evidence" value="ECO:0007669"/>
    <property type="project" value="TreeGrafter"/>
</dbReference>
<evidence type="ECO:0000313" key="5">
    <source>
        <dbReference type="Proteomes" id="UP000694545"/>
    </source>
</evidence>